<evidence type="ECO:0000259" key="2">
    <source>
        <dbReference type="Pfam" id="PF13456"/>
    </source>
</evidence>
<evidence type="ECO:0000313" key="3">
    <source>
        <dbReference type="EMBL" id="GAG62809.1"/>
    </source>
</evidence>
<dbReference type="InterPro" id="IPR036397">
    <property type="entry name" value="RNaseH_sf"/>
</dbReference>
<dbReference type="GO" id="GO:0004523">
    <property type="term" value="F:RNA-DNA hybrid ribonuclease activity"/>
    <property type="evidence" value="ECO:0007669"/>
    <property type="project" value="InterPro"/>
</dbReference>
<sequence length="214" mass="25612">MGGIIFVVCFVIAYWLIRKILKFLKKKYIPKIATSFKCLDGHIVRSKGELVIDNHLHRLGIEHEYENTIRIRGKPIKYDWYLPKFKIYIEYWGYYGKDYMQRKEEKLSLYRKGKLKLISIEDIMLKDIINALKVGGKFSRGHIQVYSDSNLAMQQINKKWKINYPHLSKMCSEVYKLREKFENVEFFHVGRNNHYIQKCDTLCNERLDAEGFKN</sequence>
<dbReference type="InterPro" id="IPR012337">
    <property type="entry name" value="RNaseH-like_sf"/>
</dbReference>
<keyword evidence="1" id="KW-0812">Transmembrane</keyword>
<keyword evidence="1" id="KW-1133">Transmembrane helix</keyword>
<dbReference type="Pfam" id="PF13456">
    <property type="entry name" value="RVT_3"/>
    <property type="match status" value="1"/>
</dbReference>
<accession>X0Z1G6</accession>
<dbReference type="InterPro" id="IPR002156">
    <property type="entry name" value="RNaseH_domain"/>
</dbReference>
<feature type="domain" description="RNase H type-1" evidence="2">
    <location>
        <begin position="125"/>
        <end position="193"/>
    </location>
</feature>
<dbReference type="AlphaFoldDB" id="X0Z1G6"/>
<protein>
    <recommendedName>
        <fullName evidence="2">RNase H type-1 domain-containing protein</fullName>
    </recommendedName>
</protein>
<dbReference type="SUPFAM" id="SSF53098">
    <property type="entry name" value="Ribonuclease H-like"/>
    <property type="match status" value="1"/>
</dbReference>
<reference evidence="3" key="1">
    <citation type="journal article" date="2014" name="Front. Microbiol.">
        <title>High frequency of phylogenetically diverse reductive dehalogenase-homologous genes in deep subseafloor sedimentary metagenomes.</title>
        <authorList>
            <person name="Kawai M."/>
            <person name="Futagami T."/>
            <person name="Toyoda A."/>
            <person name="Takaki Y."/>
            <person name="Nishi S."/>
            <person name="Hori S."/>
            <person name="Arai W."/>
            <person name="Tsubouchi T."/>
            <person name="Morono Y."/>
            <person name="Uchiyama I."/>
            <person name="Ito T."/>
            <person name="Fujiyama A."/>
            <person name="Inagaki F."/>
            <person name="Takami H."/>
        </authorList>
    </citation>
    <scope>NUCLEOTIDE SEQUENCE</scope>
    <source>
        <strain evidence="3">Expedition CK06-06</strain>
    </source>
</reference>
<comment type="caution">
    <text evidence="3">The sequence shown here is derived from an EMBL/GenBank/DDBJ whole genome shotgun (WGS) entry which is preliminary data.</text>
</comment>
<dbReference type="EMBL" id="BART01006397">
    <property type="protein sequence ID" value="GAG62809.1"/>
    <property type="molecule type" value="Genomic_DNA"/>
</dbReference>
<keyword evidence="1" id="KW-0472">Membrane</keyword>
<organism evidence="3">
    <name type="scientific">marine sediment metagenome</name>
    <dbReference type="NCBI Taxonomy" id="412755"/>
    <lineage>
        <taxon>unclassified sequences</taxon>
        <taxon>metagenomes</taxon>
        <taxon>ecological metagenomes</taxon>
    </lineage>
</organism>
<proteinExistence type="predicted"/>
<name>X0Z1G6_9ZZZZ</name>
<dbReference type="GO" id="GO:0003676">
    <property type="term" value="F:nucleic acid binding"/>
    <property type="evidence" value="ECO:0007669"/>
    <property type="project" value="InterPro"/>
</dbReference>
<dbReference type="Gene3D" id="3.30.420.10">
    <property type="entry name" value="Ribonuclease H-like superfamily/Ribonuclease H"/>
    <property type="match status" value="1"/>
</dbReference>
<gene>
    <name evidence="3" type="ORF">S01H4_14590</name>
</gene>
<evidence type="ECO:0000256" key="1">
    <source>
        <dbReference type="SAM" id="Phobius"/>
    </source>
</evidence>
<feature type="transmembrane region" description="Helical" evidence="1">
    <location>
        <begin position="5"/>
        <end position="21"/>
    </location>
</feature>